<dbReference type="RefSeq" id="WP_189098364.1">
    <property type="nucleotide sequence ID" value="NZ_BMQO01000001.1"/>
</dbReference>
<keyword evidence="3" id="KW-1185">Reference proteome</keyword>
<dbReference type="Proteomes" id="UP000620633">
    <property type="component" value="Unassembled WGS sequence"/>
</dbReference>
<organism evidence="2 3">
    <name type="scientific">Deinococcus knuensis</name>
    <dbReference type="NCBI Taxonomy" id="1837380"/>
    <lineage>
        <taxon>Bacteria</taxon>
        <taxon>Thermotogati</taxon>
        <taxon>Deinococcota</taxon>
        <taxon>Deinococci</taxon>
        <taxon>Deinococcales</taxon>
        <taxon>Deinococcaceae</taxon>
        <taxon>Deinococcus</taxon>
    </lineage>
</organism>
<dbReference type="EMBL" id="BMQO01000001">
    <property type="protein sequence ID" value="GGS14752.1"/>
    <property type="molecule type" value="Genomic_DNA"/>
</dbReference>
<evidence type="ECO:0000256" key="1">
    <source>
        <dbReference type="SAM" id="SignalP"/>
    </source>
</evidence>
<proteinExistence type="predicted"/>
<dbReference type="InterPro" id="IPR036465">
    <property type="entry name" value="vWFA_dom_sf"/>
</dbReference>
<evidence type="ECO:0000313" key="2">
    <source>
        <dbReference type="EMBL" id="GGS14752.1"/>
    </source>
</evidence>
<evidence type="ECO:0000313" key="3">
    <source>
        <dbReference type="Proteomes" id="UP000620633"/>
    </source>
</evidence>
<accession>A0ABQ2SAR1</accession>
<reference evidence="3" key="1">
    <citation type="journal article" date="2019" name="Int. J. Syst. Evol. Microbiol.">
        <title>The Global Catalogue of Microorganisms (GCM) 10K type strain sequencing project: providing services to taxonomists for standard genome sequencing and annotation.</title>
        <authorList>
            <consortium name="The Broad Institute Genomics Platform"/>
            <consortium name="The Broad Institute Genome Sequencing Center for Infectious Disease"/>
            <person name="Wu L."/>
            <person name="Ma J."/>
        </authorList>
    </citation>
    <scope>NUCLEOTIDE SEQUENCE [LARGE SCALE GENOMIC DNA]</scope>
    <source>
        <strain evidence="3">JCM 31406</strain>
    </source>
</reference>
<dbReference type="Gene3D" id="3.40.50.410">
    <property type="entry name" value="von Willebrand factor, type A domain"/>
    <property type="match status" value="1"/>
</dbReference>
<sequence length="241" mass="24830">MPVTSALLSALPLLTLSLPAPSLPVPAMSASTLLGLSTPPLHLTVAVDMTGSSKNPAFRYADQARLLAQSVMLNQLRSGDTLTLLRVCEGVQTVADFTFSSKNGARMARADILRYTAALTRPCTGRGSAITAGLTQAAGRAAQTAKVNDVVVLFTDGALLDDPGRAGLGAVTRKLLGAKTTRTLFVAGLSPEAGTGGVSVRDSFVKALGTSASDRRVLLAGAYDLSNVYPTFAAAVKAARR</sequence>
<keyword evidence="1" id="KW-0732">Signal</keyword>
<dbReference type="SUPFAM" id="SSF53300">
    <property type="entry name" value="vWA-like"/>
    <property type="match status" value="1"/>
</dbReference>
<feature type="chain" id="PRO_5046494598" description="VWFA domain-containing protein" evidence="1">
    <location>
        <begin position="23"/>
        <end position="241"/>
    </location>
</feature>
<gene>
    <name evidence="2" type="ORF">GCM10008961_02540</name>
</gene>
<name>A0ABQ2SAR1_9DEIO</name>
<protein>
    <recommendedName>
        <fullName evidence="4">VWFA domain-containing protein</fullName>
    </recommendedName>
</protein>
<evidence type="ECO:0008006" key="4">
    <source>
        <dbReference type="Google" id="ProtNLM"/>
    </source>
</evidence>
<feature type="signal peptide" evidence="1">
    <location>
        <begin position="1"/>
        <end position="22"/>
    </location>
</feature>
<comment type="caution">
    <text evidence="2">The sequence shown here is derived from an EMBL/GenBank/DDBJ whole genome shotgun (WGS) entry which is preliminary data.</text>
</comment>